<dbReference type="HOGENOM" id="CLU_083899_0_0_3"/>
<name>Q7UA12_PARMW</name>
<protein>
    <recommendedName>
        <fullName evidence="3">Sulfotransferase family protein</fullName>
    </recommendedName>
</protein>
<sequence>MIRRIWPWYSRPRGPQQVLTVLGMHRSGTSLLTGTLQEAGLVLGDVVTAAPHNRKGNRESLPIRALHDDLMQRAGGDWDRPPQQVSWQPVHTALRDAVIDSHLHDSFWGFKDPRTLFCLEGWLDVLPNLQMVAIVRHPEAVARSLQARNGMALADGLELWRLYNARLLDWLERRPGMPLLHFDDDLGRFRVDVVALTTTLALPRRLKSDALRFPDAALQHQRSGQEPLPPAVDALYQQLLERRFSLCFPPETPRSLDL</sequence>
<dbReference type="KEGG" id="syw:SYNW0089"/>
<dbReference type="eggNOG" id="COG3551">
    <property type="taxonomic scope" value="Bacteria"/>
</dbReference>
<evidence type="ECO:0000313" key="1">
    <source>
        <dbReference type="EMBL" id="CAE06604.1"/>
    </source>
</evidence>
<dbReference type="Gene3D" id="3.40.50.300">
    <property type="entry name" value="P-loop containing nucleotide triphosphate hydrolases"/>
    <property type="match status" value="1"/>
</dbReference>
<dbReference type="Pfam" id="PF13469">
    <property type="entry name" value="Sulfotransfer_3"/>
    <property type="match status" value="1"/>
</dbReference>
<accession>Q7UA12</accession>
<keyword evidence="2" id="KW-1185">Reference proteome</keyword>
<dbReference type="EMBL" id="BX569689">
    <property type="protein sequence ID" value="CAE06604.1"/>
    <property type="molecule type" value="Genomic_DNA"/>
</dbReference>
<organism evidence="1 2">
    <name type="scientific">Parasynechococcus marenigrum (strain WH8102)</name>
    <dbReference type="NCBI Taxonomy" id="84588"/>
    <lineage>
        <taxon>Bacteria</taxon>
        <taxon>Bacillati</taxon>
        <taxon>Cyanobacteriota</taxon>
        <taxon>Cyanophyceae</taxon>
        <taxon>Synechococcales</taxon>
        <taxon>Prochlorococcaceae</taxon>
        <taxon>Parasynechococcus</taxon>
        <taxon>Parasynechococcus marenigrum</taxon>
    </lineage>
</organism>
<dbReference type="Proteomes" id="UP000001422">
    <property type="component" value="Chromosome"/>
</dbReference>
<reference evidence="1 2" key="1">
    <citation type="journal article" date="2003" name="Nature">
        <title>The genome of a motile marine Synechococcus.</title>
        <authorList>
            <person name="Palenik B."/>
            <person name="Brahamsha B."/>
            <person name="Larimer F."/>
            <person name="Land M."/>
            <person name="Hauser L."/>
            <person name="Chain P."/>
            <person name="Lamerdin J."/>
            <person name="Regala W."/>
            <person name="Allen E.A."/>
            <person name="McCarren J."/>
            <person name="Paulsen I."/>
            <person name="Dufresne A."/>
            <person name="Partensky F."/>
            <person name="Webb E."/>
            <person name="Waterbury J."/>
        </authorList>
    </citation>
    <scope>NUCLEOTIDE SEQUENCE [LARGE SCALE GENOMIC DNA]</scope>
    <source>
        <strain evidence="1 2">WH8102</strain>
    </source>
</reference>
<evidence type="ECO:0008006" key="3">
    <source>
        <dbReference type="Google" id="ProtNLM"/>
    </source>
</evidence>
<dbReference type="AlphaFoldDB" id="Q7UA12"/>
<dbReference type="InterPro" id="IPR027417">
    <property type="entry name" value="P-loop_NTPase"/>
</dbReference>
<dbReference type="STRING" id="84588.SYNW0089"/>
<evidence type="ECO:0000313" key="2">
    <source>
        <dbReference type="Proteomes" id="UP000001422"/>
    </source>
</evidence>
<dbReference type="SUPFAM" id="SSF52540">
    <property type="entry name" value="P-loop containing nucleoside triphosphate hydrolases"/>
    <property type="match status" value="1"/>
</dbReference>
<gene>
    <name evidence="1" type="ordered locus">SYNW0089</name>
</gene>
<proteinExistence type="predicted"/>